<evidence type="ECO:0000256" key="1">
    <source>
        <dbReference type="ARBA" id="ARBA00023002"/>
    </source>
</evidence>
<proteinExistence type="predicted"/>
<protein>
    <submittedName>
        <fullName evidence="3">TIGR03667 family PPOX class F420-dependent oxidoreductase</fullName>
        <ecNumber evidence="3">1.-.-.-</ecNumber>
    </submittedName>
</protein>
<evidence type="ECO:0000313" key="4">
    <source>
        <dbReference type="Proteomes" id="UP000475214"/>
    </source>
</evidence>
<dbReference type="RefSeq" id="WP_163741268.1">
    <property type="nucleotide sequence ID" value="NZ_JAAGOA010000015.1"/>
</dbReference>
<sequence length="139" mass="15268">MNTGVLATDEIRRRLEEAKIIWLTTVARSGQPQSSPVGFIWDGARFLIISQPEAAKVANLAENPKAALHLDIDENAADGGVITVEGTAELDPAPLTQREASTYVERYADEIRASGFTPETALEEFSQVIRVTPTRVRKY</sequence>
<dbReference type="InterPro" id="IPR052019">
    <property type="entry name" value="F420H2_bilvrd_red/Heme_oxyg"/>
</dbReference>
<dbReference type="InterPro" id="IPR019966">
    <property type="entry name" value="F420-dep_enz_PPOX_Rv3369"/>
</dbReference>
<feature type="domain" description="Pyridoxamine 5'-phosphate oxidase N-terminal" evidence="2">
    <location>
        <begin position="8"/>
        <end position="137"/>
    </location>
</feature>
<dbReference type="Pfam" id="PF01243">
    <property type="entry name" value="PNPOx_N"/>
    <property type="match status" value="1"/>
</dbReference>
<evidence type="ECO:0000313" key="3">
    <source>
        <dbReference type="EMBL" id="NEE02593.1"/>
    </source>
</evidence>
<dbReference type="GO" id="GO:0005829">
    <property type="term" value="C:cytosol"/>
    <property type="evidence" value="ECO:0007669"/>
    <property type="project" value="TreeGrafter"/>
</dbReference>
<organism evidence="3 4">
    <name type="scientific">Phytoactinopolyspora halotolerans</name>
    <dbReference type="NCBI Taxonomy" id="1981512"/>
    <lineage>
        <taxon>Bacteria</taxon>
        <taxon>Bacillati</taxon>
        <taxon>Actinomycetota</taxon>
        <taxon>Actinomycetes</taxon>
        <taxon>Jiangellales</taxon>
        <taxon>Jiangellaceae</taxon>
        <taxon>Phytoactinopolyspora</taxon>
    </lineage>
</organism>
<accession>A0A6L9SBY6</accession>
<reference evidence="3 4" key="1">
    <citation type="submission" date="2020-02" db="EMBL/GenBank/DDBJ databases">
        <authorList>
            <person name="Li X.-J."/>
            <person name="Han X.-M."/>
        </authorList>
    </citation>
    <scope>NUCLEOTIDE SEQUENCE [LARGE SCALE GENOMIC DNA]</scope>
    <source>
        <strain evidence="3 4">CCTCC AB 2017055</strain>
    </source>
</reference>
<dbReference type="GO" id="GO:0070967">
    <property type="term" value="F:coenzyme F420 binding"/>
    <property type="evidence" value="ECO:0007669"/>
    <property type="project" value="TreeGrafter"/>
</dbReference>
<dbReference type="Gene3D" id="2.30.110.10">
    <property type="entry name" value="Electron Transport, Fmn-binding Protein, Chain A"/>
    <property type="match status" value="1"/>
</dbReference>
<dbReference type="NCBIfam" id="TIGR03667">
    <property type="entry name" value="Rv3369"/>
    <property type="match status" value="1"/>
</dbReference>
<gene>
    <name evidence="3" type="ORF">G1H10_20715</name>
</gene>
<comment type="caution">
    <text evidence="3">The sequence shown here is derived from an EMBL/GenBank/DDBJ whole genome shotgun (WGS) entry which is preliminary data.</text>
</comment>
<dbReference type="PANTHER" id="PTHR35176">
    <property type="entry name" value="HEME OXYGENASE HI_0854-RELATED"/>
    <property type="match status" value="1"/>
</dbReference>
<dbReference type="AlphaFoldDB" id="A0A6L9SBY6"/>
<keyword evidence="4" id="KW-1185">Reference proteome</keyword>
<dbReference type="InterPro" id="IPR012349">
    <property type="entry name" value="Split_barrel_FMN-bd"/>
</dbReference>
<dbReference type="EMBL" id="JAAGOA010000015">
    <property type="protein sequence ID" value="NEE02593.1"/>
    <property type="molecule type" value="Genomic_DNA"/>
</dbReference>
<keyword evidence="1 3" id="KW-0560">Oxidoreductase</keyword>
<dbReference type="PANTHER" id="PTHR35176:SF6">
    <property type="entry name" value="HEME OXYGENASE HI_0854-RELATED"/>
    <property type="match status" value="1"/>
</dbReference>
<dbReference type="InterPro" id="IPR011576">
    <property type="entry name" value="Pyridox_Oxase_N"/>
</dbReference>
<dbReference type="GO" id="GO:0016627">
    <property type="term" value="F:oxidoreductase activity, acting on the CH-CH group of donors"/>
    <property type="evidence" value="ECO:0007669"/>
    <property type="project" value="TreeGrafter"/>
</dbReference>
<dbReference type="Proteomes" id="UP000475214">
    <property type="component" value="Unassembled WGS sequence"/>
</dbReference>
<dbReference type="SUPFAM" id="SSF50475">
    <property type="entry name" value="FMN-binding split barrel"/>
    <property type="match status" value="1"/>
</dbReference>
<dbReference type="EC" id="1.-.-.-" evidence="3"/>
<name>A0A6L9SBY6_9ACTN</name>
<evidence type="ECO:0000259" key="2">
    <source>
        <dbReference type="Pfam" id="PF01243"/>
    </source>
</evidence>